<dbReference type="InterPro" id="IPR036188">
    <property type="entry name" value="FAD/NAD-bd_sf"/>
</dbReference>
<dbReference type="InterPro" id="IPR012132">
    <property type="entry name" value="GMC_OxRdtase"/>
</dbReference>
<dbReference type="GO" id="GO:0016614">
    <property type="term" value="F:oxidoreductase activity, acting on CH-OH group of donors"/>
    <property type="evidence" value="ECO:0007669"/>
    <property type="project" value="InterPro"/>
</dbReference>
<dbReference type="SUPFAM" id="SSF51905">
    <property type="entry name" value="FAD/NAD(P)-binding domain"/>
    <property type="match status" value="1"/>
</dbReference>
<keyword evidence="8" id="KW-1185">Reference proteome</keyword>
<dbReference type="PANTHER" id="PTHR11552:SF147">
    <property type="entry name" value="CHOLINE DEHYDROGENASE, MITOCHONDRIAL"/>
    <property type="match status" value="1"/>
</dbReference>
<comment type="similarity">
    <text evidence="2 5">Belongs to the GMC oxidoreductase family.</text>
</comment>
<keyword evidence="4 5" id="KW-0274">FAD</keyword>
<protein>
    <submittedName>
        <fullName evidence="7">Aryl-alcohol oxidase</fullName>
    </submittedName>
</protein>
<dbReference type="PANTHER" id="PTHR11552">
    <property type="entry name" value="GLUCOSE-METHANOL-CHOLINE GMC OXIDOREDUCTASE"/>
    <property type="match status" value="1"/>
</dbReference>
<evidence type="ECO:0000313" key="7">
    <source>
        <dbReference type="EMBL" id="OTA04618.1"/>
    </source>
</evidence>
<dbReference type="PROSITE" id="PS00623">
    <property type="entry name" value="GMC_OXRED_1"/>
    <property type="match status" value="1"/>
</dbReference>
<evidence type="ECO:0000256" key="2">
    <source>
        <dbReference type="ARBA" id="ARBA00010790"/>
    </source>
</evidence>
<keyword evidence="3 5" id="KW-0285">Flavoprotein</keyword>
<dbReference type="EMBL" id="LFMI01000532">
    <property type="protein sequence ID" value="OTA04618.1"/>
    <property type="molecule type" value="Genomic_DNA"/>
</dbReference>
<evidence type="ECO:0000256" key="1">
    <source>
        <dbReference type="ARBA" id="ARBA00001974"/>
    </source>
</evidence>
<dbReference type="Gene3D" id="3.30.560.10">
    <property type="entry name" value="Glucose Oxidase, domain 3"/>
    <property type="match status" value="1"/>
</dbReference>
<reference evidence="7 8" key="1">
    <citation type="journal article" date="2015" name="Genome Announc.">
        <title>Genome sequence and annotation of Trichoderma parareesei, the ancestor of the cellulase producer Trichoderma reesei.</title>
        <authorList>
            <person name="Yang D."/>
            <person name="Pomraning K."/>
            <person name="Kopchinskiy A."/>
            <person name="Karimi Aghcheh R."/>
            <person name="Atanasova L."/>
            <person name="Chenthamara K."/>
            <person name="Baker S.E."/>
            <person name="Zhang R."/>
            <person name="Shen Q."/>
            <person name="Freitag M."/>
            <person name="Kubicek C.P."/>
            <person name="Druzhinina I.S."/>
        </authorList>
    </citation>
    <scope>NUCLEOTIDE SEQUENCE [LARGE SCALE GENOMIC DNA]</scope>
    <source>
        <strain evidence="7 8">CBS 125925</strain>
    </source>
</reference>
<dbReference type="InterPro" id="IPR007867">
    <property type="entry name" value="GMC_OxRtase_C"/>
</dbReference>
<dbReference type="Pfam" id="PF00732">
    <property type="entry name" value="GMC_oxred_N"/>
    <property type="match status" value="1"/>
</dbReference>
<organism evidence="7 8">
    <name type="scientific">Trichoderma parareesei</name>
    <name type="common">Filamentous fungus</name>
    <dbReference type="NCBI Taxonomy" id="858221"/>
    <lineage>
        <taxon>Eukaryota</taxon>
        <taxon>Fungi</taxon>
        <taxon>Dikarya</taxon>
        <taxon>Ascomycota</taxon>
        <taxon>Pezizomycotina</taxon>
        <taxon>Sordariomycetes</taxon>
        <taxon>Hypocreomycetidae</taxon>
        <taxon>Hypocreales</taxon>
        <taxon>Hypocreaceae</taxon>
        <taxon>Trichoderma</taxon>
    </lineage>
</organism>
<dbReference type="OrthoDB" id="269227at2759"/>
<dbReference type="Proteomes" id="UP000219286">
    <property type="component" value="Unassembled WGS sequence"/>
</dbReference>
<dbReference type="Pfam" id="PF05199">
    <property type="entry name" value="GMC_oxred_C"/>
    <property type="match status" value="1"/>
</dbReference>
<dbReference type="GO" id="GO:0050660">
    <property type="term" value="F:flavin adenine dinucleotide binding"/>
    <property type="evidence" value="ECO:0007669"/>
    <property type="project" value="InterPro"/>
</dbReference>
<evidence type="ECO:0000256" key="4">
    <source>
        <dbReference type="ARBA" id="ARBA00022827"/>
    </source>
</evidence>
<evidence type="ECO:0000256" key="3">
    <source>
        <dbReference type="ARBA" id="ARBA00022630"/>
    </source>
</evidence>
<dbReference type="SUPFAM" id="SSF54373">
    <property type="entry name" value="FAD-linked reductases, C-terminal domain"/>
    <property type="match status" value="1"/>
</dbReference>
<dbReference type="PIRSF" id="PIRSF000137">
    <property type="entry name" value="Alcohol_oxidase"/>
    <property type="match status" value="1"/>
</dbReference>
<gene>
    <name evidence="7" type="ORF">A9Z42_0052060</name>
</gene>
<dbReference type="InterPro" id="IPR000172">
    <property type="entry name" value="GMC_OxRdtase_N"/>
</dbReference>
<accession>A0A2H2ZFM1</accession>
<comment type="caution">
    <text evidence="7">The sequence shown here is derived from an EMBL/GenBank/DDBJ whole genome shotgun (WGS) entry which is preliminary data.</text>
</comment>
<feature type="domain" description="Glucose-methanol-choline oxidoreductase N-terminal" evidence="6">
    <location>
        <begin position="93"/>
        <end position="116"/>
    </location>
</feature>
<name>A0A2H2ZFM1_TRIPA</name>
<sequence length="586" mass="64555">MAITVPINSGDRFDFIVVGGGTAGNTVAGRLAENPNVRILVLEAGVANPEQLEEIMTPSNAMNLRGSKHDWAYKTTIVKRDDYERIEKPNTRGKILGGSSSLNYFTWIPGCKATFDMWAEYGGDEWTWDPLVPYLRKSVTYHDDEGLYDPGLAKIGSGGGPIHVSHAELLPELAPFRDALTKAWTSMGEPLTENIYDGDMLGLYHCADSIYKGQRSGSFLFLKNKPNITVVTGVHSKRLLVDYADRVCRGVTVTQADGTELSFYADREVILSQGVYESPKLLMLSGIGPARELAKHNIDCIVDSRHVGQNLIDHPAVPFVVRVKDGFGMDDVVLRKTAANAAARAAYARDHSGPLGSGFLEMVGFPRIDRYLAKDPVYSKAVAANGGKDPLCPDGQPHFELDFVAMFGSAFQWHFPTPKEGAHTTVVVDLVRPISKPGEVTLNSANHMDQPNINLNFFESELDINAMREGIRFSYDLLTKGEGFKDLVVDEYPWDMPLDDDAEMRRAVLDRCQTAFHPCGSARLGKTIEQGVVDPALKVHGVKKLRVIDASIMPVIPDCRIQNSVYMVGEKGADLIKAEHKDLYLI</sequence>
<dbReference type="AlphaFoldDB" id="A0A2H2ZFM1"/>
<proteinExistence type="inferred from homology"/>
<evidence type="ECO:0000259" key="6">
    <source>
        <dbReference type="PROSITE" id="PS00623"/>
    </source>
</evidence>
<evidence type="ECO:0000313" key="8">
    <source>
        <dbReference type="Proteomes" id="UP000219286"/>
    </source>
</evidence>
<evidence type="ECO:0000256" key="5">
    <source>
        <dbReference type="RuleBase" id="RU003968"/>
    </source>
</evidence>
<dbReference type="Gene3D" id="3.50.50.60">
    <property type="entry name" value="FAD/NAD(P)-binding domain"/>
    <property type="match status" value="1"/>
</dbReference>
<comment type="cofactor">
    <cofactor evidence="1">
        <name>FAD</name>
        <dbReference type="ChEBI" id="CHEBI:57692"/>
    </cofactor>
</comment>